<gene>
    <name evidence="1" type="ORF">IPK02_10925</name>
</gene>
<evidence type="ECO:0000313" key="2">
    <source>
        <dbReference type="Proteomes" id="UP000706151"/>
    </source>
</evidence>
<proteinExistence type="predicted"/>
<dbReference type="AlphaFoldDB" id="A0A935TBK1"/>
<comment type="caution">
    <text evidence="1">The sequence shown here is derived from an EMBL/GenBank/DDBJ whole genome shotgun (WGS) entry which is preliminary data.</text>
</comment>
<organism evidence="1 2">
    <name type="scientific">Candidatus Accumulibacter affinis</name>
    <dbReference type="NCBI Taxonomy" id="2954384"/>
    <lineage>
        <taxon>Bacteria</taxon>
        <taxon>Pseudomonadati</taxon>
        <taxon>Pseudomonadota</taxon>
        <taxon>Betaproteobacteria</taxon>
        <taxon>Candidatus Accumulibacter</taxon>
    </lineage>
</organism>
<evidence type="ECO:0000313" key="1">
    <source>
        <dbReference type="EMBL" id="MBK7954423.1"/>
    </source>
</evidence>
<sequence>MPTILVLLGWRIFFYANEGDEPIHVHCRKGDMECKYWLDVDNFDIQEAYSYEMSARDKKQVRQIIFEHFDYITDQWREFQERRQR</sequence>
<dbReference type="Proteomes" id="UP000706151">
    <property type="component" value="Unassembled WGS sequence"/>
</dbReference>
<reference evidence="1 2" key="1">
    <citation type="submission" date="2020-10" db="EMBL/GenBank/DDBJ databases">
        <title>Connecting structure to function with the recovery of over 1000 high-quality activated sludge metagenome-assembled genomes encoding full-length rRNA genes using long-read sequencing.</title>
        <authorList>
            <person name="Singleton C.M."/>
            <person name="Petriglieri F."/>
            <person name="Kristensen J.M."/>
            <person name="Kirkegaard R.H."/>
            <person name="Michaelsen T.Y."/>
            <person name="Andersen M.H."/>
            <person name="Karst S.M."/>
            <person name="Dueholm M.S."/>
            <person name="Nielsen P.H."/>
            <person name="Albertsen M."/>
        </authorList>
    </citation>
    <scope>NUCLEOTIDE SEQUENCE [LARGE SCALE GENOMIC DNA]</scope>
    <source>
        <strain evidence="1">Fred_18-Q3-R57-64_BAT3C.720</strain>
    </source>
</reference>
<accession>A0A935TBK1</accession>
<dbReference type="Pfam" id="PF13711">
    <property type="entry name" value="DUF4160"/>
    <property type="match status" value="1"/>
</dbReference>
<name>A0A935TBK1_9PROT</name>
<protein>
    <submittedName>
        <fullName evidence="1">DUF4160 domain-containing protein</fullName>
    </submittedName>
</protein>
<dbReference type="InterPro" id="IPR025427">
    <property type="entry name" value="DUF4160"/>
</dbReference>
<dbReference type="EMBL" id="JADJOT010000009">
    <property type="protein sequence ID" value="MBK7954423.1"/>
    <property type="molecule type" value="Genomic_DNA"/>
</dbReference>